<keyword evidence="3" id="KW-0812">Transmembrane</keyword>
<dbReference type="EMBL" id="ML993587">
    <property type="protein sequence ID" value="KAF2169795.1"/>
    <property type="molecule type" value="Genomic_DNA"/>
</dbReference>
<evidence type="ECO:0000256" key="1">
    <source>
        <dbReference type="ARBA" id="ARBA00007447"/>
    </source>
</evidence>
<gene>
    <name evidence="6" type="ORF">M409DRAFT_20210</name>
</gene>
<organism evidence="6 7">
    <name type="scientific">Zasmidium cellare ATCC 36951</name>
    <dbReference type="NCBI Taxonomy" id="1080233"/>
    <lineage>
        <taxon>Eukaryota</taxon>
        <taxon>Fungi</taxon>
        <taxon>Dikarya</taxon>
        <taxon>Ascomycota</taxon>
        <taxon>Pezizomycotina</taxon>
        <taxon>Dothideomycetes</taxon>
        <taxon>Dothideomycetidae</taxon>
        <taxon>Mycosphaerellales</taxon>
        <taxon>Mycosphaerellaceae</taxon>
        <taxon>Zasmidium</taxon>
    </lineage>
</organism>
<keyword evidence="4" id="KW-0732">Signal</keyword>
<proteinExistence type="inferred from homology"/>
<comment type="similarity">
    <text evidence="1">Belongs to the peptidase A1 family.</text>
</comment>
<dbReference type="GO" id="GO:0000324">
    <property type="term" value="C:fungal-type vacuole"/>
    <property type="evidence" value="ECO:0007669"/>
    <property type="project" value="TreeGrafter"/>
</dbReference>
<dbReference type="PROSITE" id="PS51767">
    <property type="entry name" value="PEPTIDASE_A1"/>
    <property type="match status" value="1"/>
</dbReference>
<dbReference type="OrthoDB" id="4074350at2759"/>
<dbReference type="InterPro" id="IPR001461">
    <property type="entry name" value="Aspartic_peptidase_A1"/>
</dbReference>
<keyword evidence="3" id="KW-1133">Transmembrane helix</keyword>
<evidence type="ECO:0000256" key="4">
    <source>
        <dbReference type="SAM" id="SignalP"/>
    </source>
</evidence>
<dbReference type="AlphaFoldDB" id="A0A6A6CRU7"/>
<evidence type="ECO:0000259" key="5">
    <source>
        <dbReference type="PROSITE" id="PS51767"/>
    </source>
</evidence>
<feature type="region of interest" description="Disordered" evidence="2">
    <location>
        <begin position="486"/>
        <end position="509"/>
    </location>
</feature>
<dbReference type="GO" id="GO:0006508">
    <property type="term" value="P:proteolysis"/>
    <property type="evidence" value="ECO:0007669"/>
    <property type="project" value="InterPro"/>
</dbReference>
<dbReference type="PANTHER" id="PTHR47966">
    <property type="entry name" value="BETA-SITE APP-CLEAVING ENZYME, ISOFORM A-RELATED"/>
    <property type="match status" value="1"/>
</dbReference>
<dbReference type="GeneID" id="54558550"/>
<dbReference type="InterPro" id="IPR033121">
    <property type="entry name" value="PEPTIDASE_A1"/>
</dbReference>
<sequence length="595" mass="64006">MGSDAGARPAALALALLPLASAWSIPSLRNEQRLHARADENKTAIPAAIDIGPSQYWDGDDGPWSSFPLQVGTPAQNIRALISTQANTIITVGTDGCPSFYPSNCNDLRGQLFKPNESLTWVPNSIFNIGIEQNLGMDTTSDALFDTVVLGWQGSGGPSVQHSTVFNLADPNYWVGAFGLRPDPANFTTQNDPQPSFMQQLVNNKTIPSLTYGYTAGNQYRLSKVFGSLVLGGYDQNRFDGTKNVSMGMYTDINRDLLIYLQGITTDAGSPSNLLPDGGISILIDSTIAQLWLPESACTAFEQAFGLTYDNTSEFYLVNSSLHDTLQAQNANVTFTLGAQQTGGSTVDIVLPYGAFDLSVKFPNVQNPNTSMYFPLKRAANDTQYTLGRTFLQEAYLIADYDNHNFTVAPCIWDSDKVSSSSLKSILRANETSSANNGGSSSNTGAIAGGVVGGVVGAVLIIGAIIWFLRRKKQTAKKRLAELEATNAPGGKSSQDSANEGKPFISQPMGGELGGGEIHELNSTHKPFAQEMESPFKMDPNKHGYSEMDGGGEFYGPNAKNHAAEMHGDTPVFEMPGSDVHEMPTPEVRPQDRKP</sequence>
<accession>A0A6A6CRU7</accession>
<keyword evidence="3" id="KW-0472">Membrane</keyword>
<dbReference type="PRINTS" id="PR00792">
    <property type="entry name" value="PEPSIN"/>
</dbReference>
<dbReference type="InterPro" id="IPR021109">
    <property type="entry name" value="Peptidase_aspartic_dom_sf"/>
</dbReference>
<feature type="domain" description="Peptidase A1" evidence="5">
    <location>
        <begin position="65"/>
        <end position="409"/>
    </location>
</feature>
<evidence type="ECO:0000256" key="2">
    <source>
        <dbReference type="SAM" id="MobiDB-lite"/>
    </source>
</evidence>
<dbReference type="InterPro" id="IPR034164">
    <property type="entry name" value="Pepsin-like_dom"/>
</dbReference>
<keyword evidence="7" id="KW-1185">Reference proteome</keyword>
<dbReference type="SUPFAM" id="SSF50630">
    <property type="entry name" value="Acid proteases"/>
    <property type="match status" value="1"/>
</dbReference>
<dbReference type="RefSeq" id="XP_033670684.1">
    <property type="nucleotide sequence ID" value="XM_033805278.1"/>
</dbReference>
<feature type="chain" id="PRO_5025513833" description="Peptidase A1 domain-containing protein" evidence="4">
    <location>
        <begin position="23"/>
        <end position="595"/>
    </location>
</feature>
<feature type="signal peptide" evidence="4">
    <location>
        <begin position="1"/>
        <end position="22"/>
    </location>
</feature>
<protein>
    <recommendedName>
        <fullName evidence="5">Peptidase A1 domain-containing protein</fullName>
    </recommendedName>
</protein>
<feature type="transmembrane region" description="Helical" evidence="3">
    <location>
        <begin position="446"/>
        <end position="469"/>
    </location>
</feature>
<evidence type="ECO:0000256" key="3">
    <source>
        <dbReference type="SAM" id="Phobius"/>
    </source>
</evidence>
<dbReference type="PANTHER" id="PTHR47966:SF51">
    <property type="entry name" value="BETA-SITE APP-CLEAVING ENZYME, ISOFORM A-RELATED"/>
    <property type="match status" value="1"/>
</dbReference>
<dbReference type="Gene3D" id="2.40.70.10">
    <property type="entry name" value="Acid Proteases"/>
    <property type="match status" value="2"/>
</dbReference>
<dbReference type="CDD" id="cd05471">
    <property type="entry name" value="pepsin_like"/>
    <property type="match status" value="1"/>
</dbReference>
<feature type="region of interest" description="Disordered" evidence="2">
    <location>
        <begin position="549"/>
        <end position="595"/>
    </location>
</feature>
<evidence type="ECO:0000313" key="6">
    <source>
        <dbReference type="EMBL" id="KAF2169795.1"/>
    </source>
</evidence>
<dbReference type="Proteomes" id="UP000799537">
    <property type="component" value="Unassembled WGS sequence"/>
</dbReference>
<dbReference type="Pfam" id="PF00026">
    <property type="entry name" value="Asp"/>
    <property type="match status" value="1"/>
</dbReference>
<dbReference type="GO" id="GO:0004190">
    <property type="term" value="F:aspartic-type endopeptidase activity"/>
    <property type="evidence" value="ECO:0007669"/>
    <property type="project" value="InterPro"/>
</dbReference>
<name>A0A6A6CRU7_ZASCE</name>
<feature type="compositionally biased region" description="Basic and acidic residues" evidence="2">
    <location>
        <begin position="579"/>
        <end position="595"/>
    </location>
</feature>
<evidence type="ECO:0000313" key="7">
    <source>
        <dbReference type="Proteomes" id="UP000799537"/>
    </source>
</evidence>
<reference evidence="6" key="1">
    <citation type="journal article" date="2020" name="Stud. Mycol.">
        <title>101 Dothideomycetes genomes: a test case for predicting lifestyles and emergence of pathogens.</title>
        <authorList>
            <person name="Haridas S."/>
            <person name="Albert R."/>
            <person name="Binder M."/>
            <person name="Bloem J."/>
            <person name="Labutti K."/>
            <person name="Salamov A."/>
            <person name="Andreopoulos B."/>
            <person name="Baker S."/>
            <person name="Barry K."/>
            <person name="Bills G."/>
            <person name="Bluhm B."/>
            <person name="Cannon C."/>
            <person name="Castanera R."/>
            <person name="Culley D."/>
            <person name="Daum C."/>
            <person name="Ezra D."/>
            <person name="Gonzalez J."/>
            <person name="Henrissat B."/>
            <person name="Kuo A."/>
            <person name="Liang C."/>
            <person name="Lipzen A."/>
            <person name="Lutzoni F."/>
            <person name="Magnuson J."/>
            <person name="Mondo S."/>
            <person name="Nolan M."/>
            <person name="Ohm R."/>
            <person name="Pangilinan J."/>
            <person name="Park H.-J."/>
            <person name="Ramirez L."/>
            <person name="Alfaro M."/>
            <person name="Sun H."/>
            <person name="Tritt A."/>
            <person name="Yoshinaga Y."/>
            <person name="Zwiers L.-H."/>
            <person name="Turgeon B."/>
            <person name="Goodwin S."/>
            <person name="Spatafora J."/>
            <person name="Crous P."/>
            <person name="Grigoriev I."/>
        </authorList>
    </citation>
    <scope>NUCLEOTIDE SEQUENCE</scope>
    <source>
        <strain evidence="6">ATCC 36951</strain>
    </source>
</reference>